<dbReference type="Proteomes" id="UP000291483">
    <property type="component" value="Unassembled WGS sequence"/>
</dbReference>
<evidence type="ECO:0000256" key="3">
    <source>
        <dbReference type="ARBA" id="ARBA00013252"/>
    </source>
</evidence>
<evidence type="ECO:0000256" key="2">
    <source>
        <dbReference type="ARBA" id="ARBA00006472"/>
    </source>
</evidence>
<dbReference type="AlphaFoldDB" id="A0A4Q8AM45"/>
<gene>
    <name evidence="6" type="ORF">EV379_1283</name>
</gene>
<accession>A0A4Q8AM45</accession>
<dbReference type="InterPro" id="IPR001533">
    <property type="entry name" value="Pterin_deHydtase"/>
</dbReference>
<protein>
    <recommendedName>
        <fullName evidence="4">Putative pterin-4-alpha-carbinolamine dehydratase</fullName>
        <ecNumber evidence="3">4.2.1.96</ecNumber>
    </recommendedName>
</protein>
<name>A0A4Q8AM45_9MICO</name>
<keyword evidence="5" id="KW-0456">Lyase</keyword>
<dbReference type="GO" id="GO:0008124">
    <property type="term" value="F:4-alpha-hydroxytetrahydrobiopterin dehydratase activity"/>
    <property type="evidence" value="ECO:0007669"/>
    <property type="project" value="UniProtKB-EC"/>
</dbReference>
<reference evidence="6 7" key="1">
    <citation type="submission" date="2019-02" db="EMBL/GenBank/DDBJ databases">
        <title>Sequencing the genomes of 1000 actinobacteria strains.</title>
        <authorList>
            <person name="Klenk H.-P."/>
        </authorList>
    </citation>
    <scope>NUCLEOTIDE SEQUENCE [LARGE SCALE GENOMIC DNA]</scope>
    <source>
        <strain evidence="6 7">DSM 18319</strain>
    </source>
</reference>
<sequence length="103" mass="10570">MSAHNDLLAAADTAAELSGTAFTHVPGRLRARYTTADFAAAVRLLDAVAAVADEVNHHPDVSLGYGRIEFELSSHDAGGVTARDVALAQRIQALADAAGASAD</sequence>
<dbReference type="SUPFAM" id="SSF55248">
    <property type="entry name" value="PCD-like"/>
    <property type="match status" value="1"/>
</dbReference>
<comment type="catalytic activity">
    <reaction evidence="1">
        <text>(4aS,6R)-4a-hydroxy-L-erythro-5,6,7,8-tetrahydrobiopterin = (6R)-L-erythro-6,7-dihydrobiopterin + H2O</text>
        <dbReference type="Rhea" id="RHEA:11920"/>
        <dbReference type="ChEBI" id="CHEBI:15377"/>
        <dbReference type="ChEBI" id="CHEBI:15642"/>
        <dbReference type="ChEBI" id="CHEBI:43120"/>
        <dbReference type="EC" id="4.2.1.96"/>
    </reaction>
</comment>
<dbReference type="OrthoDB" id="15077at2"/>
<dbReference type="InterPro" id="IPR036428">
    <property type="entry name" value="PCD_sf"/>
</dbReference>
<evidence type="ECO:0000256" key="1">
    <source>
        <dbReference type="ARBA" id="ARBA00001554"/>
    </source>
</evidence>
<dbReference type="PANTHER" id="PTHR12599">
    <property type="entry name" value="PTERIN-4-ALPHA-CARBINOLAMINE DEHYDRATASE"/>
    <property type="match status" value="1"/>
</dbReference>
<dbReference type="CDD" id="cd00488">
    <property type="entry name" value="PCD_DCoH"/>
    <property type="match status" value="1"/>
</dbReference>
<evidence type="ECO:0000256" key="5">
    <source>
        <dbReference type="ARBA" id="ARBA00023239"/>
    </source>
</evidence>
<organism evidence="6 7">
    <name type="scientific">Microterricola gilva</name>
    <dbReference type="NCBI Taxonomy" id="393267"/>
    <lineage>
        <taxon>Bacteria</taxon>
        <taxon>Bacillati</taxon>
        <taxon>Actinomycetota</taxon>
        <taxon>Actinomycetes</taxon>
        <taxon>Micrococcales</taxon>
        <taxon>Microbacteriaceae</taxon>
        <taxon>Microterricola</taxon>
    </lineage>
</organism>
<evidence type="ECO:0000313" key="6">
    <source>
        <dbReference type="EMBL" id="RZU64969.1"/>
    </source>
</evidence>
<evidence type="ECO:0000256" key="4">
    <source>
        <dbReference type="ARBA" id="ARBA00021735"/>
    </source>
</evidence>
<comment type="similarity">
    <text evidence="2">Belongs to the pterin-4-alpha-carbinolamine dehydratase family.</text>
</comment>
<proteinExistence type="inferred from homology"/>
<dbReference type="Gene3D" id="3.30.1360.20">
    <property type="entry name" value="Transcriptional coactivator/pterin dehydratase"/>
    <property type="match status" value="1"/>
</dbReference>
<dbReference type="EMBL" id="SHLC01000001">
    <property type="protein sequence ID" value="RZU64969.1"/>
    <property type="molecule type" value="Genomic_DNA"/>
</dbReference>
<dbReference type="GO" id="GO:0006729">
    <property type="term" value="P:tetrahydrobiopterin biosynthetic process"/>
    <property type="evidence" value="ECO:0007669"/>
    <property type="project" value="InterPro"/>
</dbReference>
<dbReference type="PANTHER" id="PTHR12599:SF0">
    <property type="entry name" value="PTERIN-4-ALPHA-CARBINOLAMINE DEHYDRATASE"/>
    <property type="match status" value="1"/>
</dbReference>
<dbReference type="RefSeq" id="WP_130505388.1">
    <property type="nucleotide sequence ID" value="NZ_SHLC01000001.1"/>
</dbReference>
<keyword evidence="7" id="KW-1185">Reference proteome</keyword>
<comment type="caution">
    <text evidence="6">The sequence shown here is derived from an EMBL/GenBank/DDBJ whole genome shotgun (WGS) entry which is preliminary data.</text>
</comment>
<evidence type="ECO:0000313" key="7">
    <source>
        <dbReference type="Proteomes" id="UP000291483"/>
    </source>
</evidence>
<dbReference type="EC" id="4.2.1.96" evidence="3"/>
<dbReference type="Pfam" id="PF01329">
    <property type="entry name" value="Pterin_4a"/>
    <property type="match status" value="1"/>
</dbReference>